<feature type="signal peptide" evidence="5">
    <location>
        <begin position="1"/>
        <end position="23"/>
    </location>
</feature>
<name>A0ABV1E474_9FIRM</name>
<evidence type="ECO:0000256" key="5">
    <source>
        <dbReference type="SAM" id="SignalP"/>
    </source>
</evidence>
<keyword evidence="4 5" id="KW-0732">Signal</keyword>
<organism evidence="7 8">
    <name type="scientific">Solibaculum intestinale</name>
    <dbReference type="NCBI Taxonomy" id="3133165"/>
    <lineage>
        <taxon>Bacteria</taxon>
        <taxon>Bacillati</taxon>
        <taxon>Bacillota</taxon>
        <taxon>Clostridia</taxon>
        <taxon>Eubacteriales</taxon>
        <taxon>Oscillospiraceae</taxon>
        <taxon>Solibaculum</taxon>
    </lineage>
</organism>
<evidence type="ECO:0000256" key="2">
    <source>
        <dbReference type="ARBA" id="ARBA00005695"/>
    </source>
</evidence>
<gene>
    <name evidence="7" type="ORF">WMO26_11495</name>
</gene>
<keyword evidence="8" id="KW-1185">Reference proteome</keyword>
<dbReference type="InterPro" id="IPR039424">
    <property type="entry name" value="SBP_5"/>
</dbReference>
<dbReference type="InterPro" id="IPR030678">
    <property type="entry name" value="Peptide/Ni-bd"/>
</dbReference>
<dbReference type="PANTHER" id="PTHR30290:SF9">
    <property type="entry name" value="OLIGOPEPTIDE-BINDING PROTEIN APPA"/>
    <property type="match status" value="1"/>
</dbReference>
<evidence type="ECO:0000313" key="8">
    <source>
        <dbReference type="Proteomes" id="UP001489509"/>
    </source>
</evidence>
<dbReference type="InterPro" id="IPR023765">
    <property type="entry name" value="SBP_5_CS"/>
</dbReference>
<dbReference type="PROSITE" id="PS01040">
    <property type="entry name" value="SBP_BACTERIAL_5"/>
    <property type="match status" value="1"/>
</dbReference>
<reference evidence="7 8" key="1">
    <citation type="submission" date="2024-03" db="EMBL/GenBank/DDBJ databases">
        <title>Human intestinal bacterial collection.</title>
        <authorList>
            <person name="Pauvert C."/>
            <person name="Hitch T.C.A."/>
            <person name="Clavel T."/>
        </authorList>
    </citation>
    <scope>NUCLEOTIDE SEQUENCE [LARGE SCALE GENOMIC DNA]</scope>
    <source>
        <strain evidence="7 8">CLA-JM-H44</strain>
    </source>
</reference>
<evidence type="ECO:0000256" key="1">
    <source>
        <dbReference type="ARBA" id="ARBA00004193"/>
    </source>
</evidence>
<evidence type="ECO:0000256" key="4">
    <source>
        <dbReference type="ARBA" id="ARBA00022729"/>
    </source>
</evidence>
<dbReference type="EMBL" id="JBBMFD010000025">
    <property type="protein sequence ID" value="MEQ2441452.1"/>
    <property type="molecule type" value="Genomic_DNA"/>
</dbReference>
<dbReference type="PANTHER" id="PTHR30290">
    <property type="entry name" value="PERIPLASMIC BINDING COMPONENT OF ABC TRANSPORTER"/>
    <property type="match status" value="1"/>
</dbReference>
<dbReference type="Gene3D" id="3.10.105.10">
    <property type="entry name" value="Dipeptide-binding Protein, Domain 3"/>
    <property type="match status" value="1"/>
</dbReference>
<dbReference type="RefSeq" id="WP_349220540.1">
    <property type="nucleotide sequence ID" value="NZ_JBBMFD010000025.1"/>
</dbReference>
<dbReference type="PIRSF" id="PIRSF002741">
    <property type="entry name" value="MppA"/>
    <property type="match status" value="1"/>
</dbReference>
<comment type="caution">
    <text evidence="7">The sequence shown here is derived from an EMBL/GenBank/DDBJ whole genome shotgun (WGS) entry which is preliminary data.</text>
</comment>
<dbReference type="InterPro" id="IPR000914">
    <property type="entry name" value="SBP_5_dom"/>
</dbReference>
<comment type="similarity">
    <text evidence="2">Belongs to the bacterial solute-binding protein 5 family.</text>
</comment>
<evidence type="ECO:0000313" key="7">
    <source>
        <dbReference type="EMBL" id="MEQ2441452.1"/>
    </source>
</evidence>
<protein>
    <submittedName>
        <fullName evidence="7">ABC transporter substrate-binding protein</fullName>
    </submittedName>
</protein>
<accession>A0ABV1E474</accession>
<comment type="subcellular location">
    <subcellularLocation>
        <location evidence="1">Cell membrane</location>
        <topology evidence="1">Lipid-anchor</topology>
    </subcellularLocation>
</comment>
<keyword evidence="3" id="KW-0813">Transport</keyword>
<feature type="chain" id="PRO_5045492786" evidence="5">
    <location>
        <begin position="24"/>
        <end position="533"/>
    </location>
</feature>
<dbReference type="CDD" id="cd08518">
    <property type="entry name" value="PBP2_NikA_DppA_OppA_like_19"/>
    <property type="match status" value="1"/>
</dbReference>
<dbReference type="Gene3D" id="3.40.190.10">
    <property type="entry name" value="Periplasmic binding protein-like II"/>
    <property type="match status" value="1"/>
</dbReference>
<evidence type="ECO:0000259" key="6">
    <source>
        <dbReference type="Pfam" id="PF00496"/>
    </source>
</evidence>
<dbReference type="SUPFAM" id="SSF53850">
    <property type="entry name" value="Periplasmic binding protein-like II"/>
    <property type="match status" value="1"/>
</dbReference>
<proteinExistence type="inferred from homology"/>
<dbReference type="Proteomes" id="UP001489509">
    <property type="component" value="Unassembled WGS sequence"/>
</dbReference>
<feature type="domain" description="Solute-binding protein family 5" evidence="6">
    <location>
        <begin position="78"/>
        <end position="447"/>
    </location>
</feature>
<sequence length="533" mass="58544">MKRTIAKKIAWALLLCMLTGLFSGCTDSSKYQRSPTELVLAGVGDEPEAGFDPTTGWGAYGTSFLHSTLLRYDETLTLVNDAAEGWQVSGDGRTYSVQLRRDVKFSDGKGMTAHDVKFTYETAKKSSSSVDLTMLDSVEVTSAYSVDFHLNTPSSVFASVLTTIGIVPMNGYDETYGQHPVGSGPYKLIQWDKGQQIVLVPNEYYYGDKPYYTRLTVLFLSESAAFAAAKAGTVDVAIAATAVARNQKIDGMQLINIKSCDNRGISFPMQKVSAPDKDGNPVGNDVTCDPAIRKALNVGISREELVKGILAGNGSPAYSLCDSLPWFNEETVFADNDPGLAKQILEEAGWVDANGDGVREKNGVSATFKLYYPADDSVRQSLAVAVADFAKTIGIVIELHGASWNEIERVMHAEAVMFGFGNYTPLEVYNIYDSAMSGDSYNNPNYYQNPTVDGYLKQAMEATSQEEAYEYWKKAQFDGTTGFAYQGDAAWMWLVNADHVYYVRDGVDIGTQRLHPHGHDWPLLWNVADWKAK</sequence>
<dbReference type="PROSITE" id="PS51257">
    <property type="entry name" value="PROKAR_LIPOPROTEIN"/>
    <property type="match status" value="1"/>
</dbReference>
<evidence type="ECO:0000256" key="3">
    <source>
        <dbReference type="ARBA" id="ARBA00022448"/>
    </source>
</evidence>
<dbReference type="Pfam" id="PF00496">
    <property type="entry name" value="SBP_bac_5"/>
    <property type="match status" value="1"/>
</dbReference>